<dbReference type="EMBL" id="ASHM01260435">
    <property type="protein sequence ID" value="PNX69922.1"/>
    <property type="molecule type" value="Genomic_DNA"/>
</dbReference>
<protein>
    <submittedName>
        <fullName evidence="2">Uncharacterized protein</fullName>
    </submittedName>
</protein>
<organism evidence="2 3">
    <name type="scientific">Trifolium pratense</name>
    <name type="common">Red clover</name>
    <dbReference type="NCBI Taxonomy" id="57577"/>
    <lineage>
        <taxon>Eukaryota</taxon>
        <taxon>Viridiplantae</taxon>
        <taxon>Streptophyta</taxon>
        <taxon>Embryophyta</taxon>
        <taxon>Tracheophyta</taxon>
        <taxon>Spermatophyta</taxon>
        <taxon>Magnoliopsida</taxon>
        <taxon>eudicotyledons</taxon>
        <taxon>Gunneridae</taxon>
        <taxon>Pentapetalae</taxon>
        <taxon>rosids</taxon>
        <taxon>fabids</taxon>
        <taxon>Fabales</taxon>
        <taxon>Fabaceae</taxon>
        <taxon>Papilionoideae</taxon>
        <taxon>50 kb inversion clade</taxon>
        <taxon>NPAAA clade</taxon>
        <taxon>Hologalegina</taxon>
        <taxon>IRL clade</taxon>
        <taxon>Trifolieae</taxon>
        <taxon>Trifolium</taxon>
    </lineage>
</organism>
<evidence type="ECO:0000313" key="3">
    <source>
        <dbReference type="Proteomes" id="UP000236291"/>
    </source>
</evidence>
<evidence type="ECO:0000313" key="2">
    <source>
        <dbReference type="EMBL" id="PNX69922.1"/>
    </source>
</evidence>
<evidence type="ECO:0000256" key="1">
    <source>
        <dbReference type="SAM" id="MobiDB-lite"/>
    </source>
</evidence>
<feature type="non-terminal residue" evidence="2">
    <location>
        <position position="65"/>
    </location>
</feature>
<reference evidence="2 3" key="1">
    <citation type="journal article" date="2014" name="Am. J. Bot.">
        <title>Genome assembly and annotation for red clover (Trifolium pratense; Fabaceae).</title>
        <authorList>
            <person name="Istvanek J."/>
            <person name="Jaros M."/>
            <person name="Krenek A."/>
            <person name="Repkova J."/>
        </authorList>
    </citation>
    <scope>NUCLEOTIDE SEQUENCE [LARGE SCALE GENOMIC DNA]</scope>
    <source>
        <strain evidence="3">cv. Tatra</strain>
        <tissue evidence="2">Young leaves</tissue>
    </source>
</reference>
<dbReference type="AlphaFoldDB" id="A0A2K3KUF5"/>
<dbReference type="Proteomes" id="UP000236291">
    <property type="component" value="Unassembled WGS sequence"/>
</dbReference>
<feature type="non-terminal residue" evidence="2">
    <location>
        <position position="1"/>
    </location>
</feature>
<gene>
    <name evidence="2" type="ORF">L195_g064651</name>
</gene>
<name>A0A2K3KUF5_TRIPR</name>
<proteinExistence type="predicted"/>
<comment type="caution">
    <text evidence="2">The sequence shown here is derived from an EMBL/GenBank/DDBJ whole genome shotgun (WGS) entry which is preliminary data.</text>
</comment>
<sequence>AATLPASPHIGAMIGAATGDTIKAAIGVVRGAETEGGGKDESLVALRAHSPPTPPSSNHGERYSL</sequence>
<feature type="region of interest" description="Disordered" evidence="1">
    <location>
        <begin position="46"/>
        <end position="65"/>
    </location>
</feature>
<reference evidence="2 3" key="2">
    <citation type="journal article" date="2017" name="Front. Plant Sci.">
        <title>Gene Classification and Mining of Molecular Markers Useful in Red Clover (Trifolium pratense) Breeding.</title>
        <authorList>
            <person name="Istvanek J."/>
            <person name="Dluhosova J."/>
            <person name="Dluhos P."/>
            <person name="Patkova L."/>
            <person name="Nedelnik J."/>
            <person name="Repkova J."/>
        </authorList>
    </citation>
    <scope>NUCLEOTIDE SEQUENCE [LARGE SCALE GENOMIC DNA]</scope>
    <source>
        <strain evidence="3">cv. Tatra</strain>
        <tissue evidence="2">Young leaves</tissue>
    </source>
</reference>
<accession>A0A2K3KUF5</accession>